<accession>A0A919IRY7</accession>
<reference evidence="2" key="1">
    <citation type="submission" date="2021-01" db="EMBL/GenBank/DDBJ databases">
        <title>Whole genome shotgun sequence of Actinoplanes cyaneus NBRC 14990.</title>
        <authorList>
            <person name="Komaki H."/>
            <person name="Tamura T."/>
        </authorList>
    </citation>
    <scope>NUCLEOTIDE SEQUENCE</scope>
    <source>
        <strain evidence="2">NBRC 14990</strain>
    </source>
</reference>
<name>A0A919IRY7_9ACTN</name>
<evidence type="ECO:0000313" key="2">
    <source>
        <dbReference type="EMBL" id="GID71069.1"/>
    </source>
</evidence>
<evidence type="ECO:0000256" key="1">
    <source>
        <dbReference type="SAM" id="Phobius"/>
    </source>
</evidence>
<keyword evidence="1" id="KW-0812">Transmembrane</keyword>
<dbReference type="AlphaFoldDB" id="A0A919IRY7"/>
<keyword evidence="1" id="KW-0472">Membrane</keyword>
<feature type="transmembrane region" description="Helical" evidence="1">
    <location>
        <begin position="32"/>
        <end position="52"/>
    </location>
</feature>
<comment type="caution">
    <text evidence="2">The sequence shown here is derived from an EMBL/GenBank/DDBJ whole genome shotgun (WGS) entry which is preliminary data.</text>
</comment>
<dbReference type="RefSeq" id="WP_203755742.1">
    <property type="nucleotide sequence ID" value="NZ_BAAAUC010000090.1"/>
</dbReference>
<proteinExistence type="predicted"/>
<sequence>MPEMMLLLTTLIRARMQKMRRDDGSLSVEQVVLGVVLLTVATAIAAAIFALVNKKLPSLV</sequence>
<dbReference type="EMBL" id="BOMH01000096">
    <property type="protein sequence ID" value="GID71069.1"/>
    <property type="molecule type" value="Genomic_DNA"/>
</dbReference>
<gene>
    <name evidence="2" type="ORF">Acy02nite_89500</name>
</gene>
<dbReference type="Proteomes" id="UP000619479">
    <property type="component" value="Unassembled WGS sequence"/>
</dbReference>
<keyword evidence="1" id="KW-1133">Transmembrane helix</keyword>
<keyword evidence="3" id="KW-1185">Reference proteome</keyword>
<protein>
    <submittedName>
        <fullName evidence="2">Uncharacterized protein</fullName>
    </submittedName>
</protein>
<organism evidence="2 3">
    <name type="scientific">Actinoplanes cyaneus</name>
    <dbReference type="NCBI Taxonomy" id="52696"/>
    <lineage>
        <taxon>Bacteria</taxon>
        <taxon>Bacillati</taxon>
        <taxon>Actinomycetota</taxon>
        <taxon>Actinomycetes</taxon>
        <taxon>Micromonosporales</taxon>
        <taxon>Micromonosporaceae</taxon>
        <taxon>Actinoplanes</taxon>
    </lineage>
</organism>
<evidence type="ECO:0000313" key="3">
    <source>
        <dbReference type="Proteomes" id="UP000619479"/>
    </source>
</evidence>